<dbReference type="Pfam" id="PF03068">
    <property type="entry name" value="PAD"/>
    <property type="match status" value="1"/>
</dbReference>
<dbReference type="SUPFAM" id="SSF55909">
    <property type="entry name" value="Pentein"/>
    <property type="match status" value="1"/>
</dbReference>
<protein>
    <submittedName>
        <fullName evidence="4">Protein-arginine deiminase</fullName>
    </submittedName>
</protein>
<organism evidence="4 5">
    <name type="scientific">Moelleriella libera RCEF 2490</name>
    <dbReference type="NCBI Taxonomy" id="1081109"/>
    <lineage>
        <taxon>Eukaryota</taxon>
        <taxon>Fungi</taxon>
        <taxon>Dikarya</taxon>
        <taxon>Ascomycota</taxon>
        <taxon>Pezizomycotina</taxon>
        <taxon>Sordariomycetes</taxon>
        <taxon>Hypocreomycetidae</taxon>
        <taxon>Hypocreales</taxon>
        <taxon>Clavicipitaceae</taxon>
        <taxon>Moelleriella</taxon>
    </lineage>
</organism>
<evidence type="ECO:0000313" key="5">
    <source>
        <dbReference type="Proteomes" id="UP000078544"/>
    </source>
</evidence>
<dbReference type="PANTHER" id="PTHR10837:SF8">
    <property type="entry name" value="PROTEIN-ARGININE DEIMINASE"/>
    <property type="match status" value="1"/>
</dbReference>
<dbReference type="Proteomes" id="UP000078544">
    <property type="component" value="Unassembled WGS sequence"/>
</dbReference>
<dbReference type="OrthoDB" id="5102063at2759"/>
<feature type="compositionally biased region" description="Low complexity" evidence="1">
    <location>
        <begin position="74"/>
        <end position="92"/>
    </location>
</feature>
<feature type="chain" id="PRO_5007895044" evidence="2">
    <location>
        <begin position="18"/>
        <end position="746"/>
    </location>
</feature>
<dbReference type="Gene3D" id="3.75.10.10">
    <property type="entry name" value="L-arginine/glycine Amidinotransferase, Chain A"/>
    <property type="match status" value="1"/>
</dbReference>
<dbReference type="STRING" id="1081109.A0A167ZEJ8"/>
<evidence type="ECO:0000256" key="2">
    <source>
        <dbReference type="SAM" id="SignalP"/>
    </source>
</evidence>
<feature type="region of interest" description="Disordered" evidence="1">
    <location>
        <begin position="64"/>
        <end position="124"/>
    </location>
</feature>
<evidence type="ECO:0000256" key="1">
    <source>
        <dbReference type="SAM" id="MobiDB-lite"/>
    </source>
</evidence>
<evidence type="ECO:0000259" key="3">
    <source>
        <dbReference type="Pfam" id="PF03068"/>
    </source>
</evidence>
<dbReference type="InterPro" id="IPR036556">
    <property type="entry name" value="PAD_central_sf"/>
</dbReference>
<comment type="caution">
    <text evidence="4">The sequence shown here is derived from an EMBL/GenBank/DDBJ whole genome shotgun (WGS) entry which is preliminary data.</text>
</comment>
<feature type="domain" description="Protein-arginine deiminase C-terminal" evidence="3">
    <location>
        <begin position="290"/>
        <end position="746"/>
    </location>
</feature>
<reference evidence="4 5" key="1">
    <citation type="journal article" date="2016" name="Genome Biol. Evol.">
        <title>Divergent and convergent evolution of fungal pathogenicity.</title>
        <authorList>
            <person name="Shang Y."/>
            <person name="Xiao G."/>
            <person name="Zheng P."/>
            <person name="Cen K."/>
            <person name="Zhan S."/>
            <person name="Wang C."/>
        </authorList>
    </citation>
    <scope>NUCLEOTIDE SEQUENCE [LARGE SCALE GENOMIC DNA]</scope>
    <source>
        <strain evidence="4 5">RCEF 2490</strain>
    </source>
</reference>
<feature type="signal peptide" evidence="2">
    <location>
        <begin position="1"/>
        <end position="17"/>
    </location>
</feature>
<dbReference type="InterPro" id="IPR013530">
    <property type="entry name" value="PAD_C"/>
</dbReference>
<accession>A0A167ZEJ8</accession>
<proteinExistence type="predicted"/>
<evidence type="ECO:0000313" key="4">
    <source>
        <dbReference type="EMBL" id="KZZ92555.1"/>
    </source>
</evidence>
<dbReference type="SUPFAM" id="SSF110083">
    <property type="entry name" value="Peptidylarginine deiminase Pad4, middle domain"/>
    <property type="match status" value="1"/>
</dbReference>
<dbReference type="GO" id="GO:0005509">
    <property type="term" value="F:calcium ion binding"/>
    <property type="evidence" value="ECO:0007669"/>
    <property type="project" value="InterPro"/>
</dbReference>
<dbReference type="PANTHER" id="PTHR10837">
    <property type="entry name" value="PEPTIDYLARGININE DEIMINASE"/>
    <property type="match status" value="1"/>
</dbReference>
<keyword evidence="2" id="KW-0732">Signal</keyword>
<dbReference type="AlphaFoldDB" id="A0A167ZEJ8"/>
<dbReference type="GO" id="GO:0004668">
    <property type="term" value="F:protein-arginine deiminase activity"/>
    <property type="evidence" value="ECO:0007669"/>
    <property type="project" value="InterPro"/>
</dbReference>
<gene>
    <name evidence="4" type="ORF">AAL_06181</name>
</gene>
<dbReference type="GO" id="GO:0005737">
    <property type="term" value="C:cytoplasm"/>
    <property type="evidence" value="ECO:0007669"/>
    <property type="project" value="InterPro"/>
</dbReference>
<dbReference type="InterPro" id="IPR004303">
    <property type="entry name" value="PAD"/>
</dbReference>
<feature type="region of interest" description="Disordered" evidence="1">
    <location>
        <begin position="649"/>
        <end position="672"/>
    </location>
</feature>
<sequence length="746" mass="83041">MKATIFLIASLSSLAVSQRINAETKQRICRGFENDEKCRVAYRACVESLSTKKQSTGVENVIKCLDGRRPKPNTPETAPTKPKEPAAPAKPEQAQKESPPPSKPAQGAAEPNKPKAAIKADIRVDTNRDGVVDLEGSSDVAGKNQWTETSGAIFLANIGDSKGRCKDTPAFKNRATPLEELAKCHDAEDDEQRADKYLAPMRTVPITGLSKSAKGRVTVPDAKVEGLVRIFHSNDDGKSWKIVKKDTVFSAQDLEKGLRLGVDARDVRRPNVWDGKAVVEFYVEDGETKSKDTVMLRVAPVLLHHHRQAVEKVFADRYPDVDKKKPVRDYLDRLHRDVSAAMKSANIREPLKLFAESDFWVQDWFEPAYTSMPGPKNTTVSLRINIAGRRADKKESSRLLYTELRGDGVGGIEASAWSKSFSKIQQTLQAGGNIETIPPHEHNGKKYPTGRVVYGGNDQAFLNARDFFKAQGMQEPLMLDSTWLSVKHLDEMIQFVPAKSERGWAVLAVDPDRGIDLLTQLKNAGKGDQRLVNRGNRDVGPTVKSFLADERNSNATKLASQRMKANLQLLMKETGIKDEEIYRLPFLVGPEAWVSEQLLRVPYQRRSSAISRRVDAPPSTAAEIEAEEKNPALDVAFRNAIERVVPLEKEPTSAKMRRQASSGGPLDSYLPNPVNGVPLSDTHYMAPKPHGPGLGDLDIFQDWTERKLKEVGFTNVIFVDEWLVHANGGELHCMTNTYRDVSQRWW</sequence>
<keyword evidence="5" id="KW-1185">Reference proteome</keyword>
<name>A0A167ZEJ8_9HYPO</name>
<dbReference type="EMBL" id="AZGY01000015">
    <property type="protein sequence ID" value="KZZ92555.1"/>
    <property type="molecule type" value="Genomic_DNA"/>
</dbReference>